<evidence type="ECO:0000313" key="3">
    <source>
        <dbReference type="Proteomes" id="UP000050525"/>
    </source>
</evidence>
<sequence>MLRVKHYILLVICTEMSLADWTRQPGLFFSTLRGFFQLSAGEAARERLLCSFRTGKNPGARYNNQIYYFWKTIYKLPHNHQSYS</sequence>
<dbReference type="Proteomes" id="UP000050525">
    <property type="component" value="Unassembled WGS sequence"/>
</dbReference>
<accession>A0A151MMK7</accession>
<reference evidence="2 3" key="1">
    <citation type="journal article" date="2012" name="Genome Biol.">
        <title>Sequencing three crocodilian genomes to illuminate the evolution of archosaurs and amniotes.</title>
        <authorList>
            <person name="St John J.A."/>
            <person name="Braun E.L."/>
            <person name="Isberg S.R."/>
            <person name="Miles L.G."/>
            <person name="Chong A.Y."/>
            <person name="Gongora J."/>
            <person name="Dalzell P."/>
            <person name="Moran C."/>
            <person name="Bed'hom B."/>
            <person name="Abzhanov A."/>
            <person name="Burgess S.C."/>
            <person name="Cooksey A.M."/>
            <person name="Castoe T.A."/>
            <person name="Crawford N.G."/>
            <person name="Densmore L.D."/>
            <person name="Drew J.C."/>
            <person name="Edwards S.V."/>
            <person name="Faircloth B.C."/>
            <person name="Fujita M.K."/>
            <person name="Greenwold M.J."/>
            <person name="Hoffmann F.G."/>
            <person name="Howard J.M."/>
            <person name="Iguchi T."/>
            <person name="Janes D.E."/>
            <person name="Khan S.Y."/>
            <person name="Kohno S."/>
            <person name="de Koning A.J."/>
            <person name="Lance S.L."/>
            <person name="McCarthy F.M."/>
            <person name="McCormack J.E."/>
            <person name="Merchant M.E."/>
            <person name="Peterson D.G."/>
            <person name="Pollock D.D."/>
            <person name="Pourmand N."/>
            <person name="Raney B.J."/>
            <person name="Roessler K.A."/>
            <person name="Sanford J.R."/>
            <person name="Sawyer R.H."/>
            <person name="Schmidt C.J."/>
            <person name="Triplett E.W."/>
            <person name="Tuberville T.D."/>
            <person name="Venegas-Anaya M."/>
            <person name="Howard J.T."/>
            <person name="Jarvis E.D."/>
            <person name="Guillette L.J.Jr."/>
            <person name="Glenn T.C."/>
            <person name="Green R.E."/>
            <person name="Ray D.A."/>
        </authorList>
    </citation>
    <scope>NUCLEOTIDE SEQUENCE [LARGE SCALE GENOMIC DNA]</scope>
    <source>
        <strain evidence="2">KSC_2009_1</strain>
    </source>
</reference>
<feature type="chain" id="PRO_5007585318" description="Secreted protein" evidence="1">
    <location>
        <begin position="20"/>
        <end position="84"/>
    </location>
</feature>
<dbReference type="EMBL" id="AKHW03005669">
    <property type="protein sequence ID" value="KYO25754.1"/>
    <property type="molecule type" value="Genomic_DNA"/>
</dbReference>
<organism evidence="2 3">
    <name type="scientific">Alligator mississippiensis</name>
    <name type="common">American alligator</name>
    <dbReference type="NCBI Taxonomy" id="8496"/>
    <lineage>
        <taxon>Eukaryota</taxon>
        <taxon>Metazoa</taxon>
        <taxon>Chordata</taxon>
        <taxon>Craniata</taxon>
        <taxon>Vertebrata</taxon>
        <taxon>Euteleostomi</taxon>
        <taxon>Archelosauria</taxon>
        <taxon>Archosauria</taxon>
        <taxon>Crocodylia</taxon>
        <taxon>Alligatoridae</taxon>
        <taxon>Alligatorinae</taxon>
        <taxon>Alligator</taxon>
    </lineage>
</organism>
<protein>
    <recommendedName>
        <fullName evidence="4">Secreted protein</fullName>
    </recommendedName>
</protein>
<comment type="caution">
    <text evidence="2">The sequence shown here is derived from an EMBL/GenBank/DDBJ whole genome shotgun (WGS) entry which is preliminary data.</text>
</comment>
<dbReference type="AlphaFoldDB" id="A0A151MMK7"/>
<proteinExistence type="predicted"/>
<keyword evidence="1" id="KW-0732">Signal</keyword>
<evidence type="ECO:0000256" key="1">
    <source>
        <dbReference type="SAM" id="SignalP"/>
    </source>
</evidence>
<keyword evidence="3" id="KW-1185">Reference proteome</keyword>
<gene>
    <name evidence="2" type="ORF">Y1Q_0023579</name>
</gene>
<evidence type="ECO:0008006" key="4">
    <source>
        <dbReference type="Google" id="ProtNLM"/>
    </source>
</evidence>
<evidence type="ECO:0000313" key="2">
    <source>
        <dbReference type="EMBL" id="KYO25754.1"/>
    </source>
</evidence>
<feature type="signal peptide" evidence="1">
    <location>
        <begin position="1"/>
        <end position="19"/>
    </location>
</feature>
<name>A0A151MMK7_ALLMI</name>